<dbReference type="Gene3D" id="1.10.12.10">
    <property type="entry name" value="Lyase 2-enoyl-coa Hydratase, Chain A, domain 2"/>
    <property type="match status" value="1"/>
</dbReference>
<sequence length="808" mass="90478">MSMSMGIHVSNHHSSEEDNLKCCRQVHMPLLTDMYQITMTYAYWKNEMRNQNAVFDIFFRRNPFGGEFTVFAGLEECLNFLQGFFYSEDDINFFRSILPPSVEEEFFQYLSNITAKDIKLYSVPEGTVVFPKEPLMRIEGPLPICQLLETSILTLVNYASLIATNAARYCIAIDDRKIKLYEFGLRRAQGPDGGLSASKYAYIGGFDGTSNLLAGRMYGIPVKGTHAHSFIMSHAHTGEDLTNKYMLKCKRTNENIDFYQVALKFKSKLSKPLNVLCSESSESELIAFVAYAVAFPDSFMALVDTYDMIKSGILNFCAVALALDHLGYRPIGIRIDSGDLAYQSLVAYENFCKVAAEFKLEWFPSLMIIVSNDINEETIISLNEQKHRINALGIGTHLVTCQKQPALGCVYKLVEIDQAACIKLSQDVEKVTIPSRKNVYRLYGKEGFALLDLMTSADECAPQLGEKILCRHPFQESKRCYATPSRVENLLQVWWADGKVLQQEIPDLLQIRARVKKSLTEIRPDIKRLLNATPYKKHSVLLTPISKFSTEPIILRYDDADRGIRRLTLNNPKKRNALSSTMIEELIKNLNSDDQRLRAIVIDAKEDGKVFSSGHDLKELAQFGDGEQSQRLFDRCGELMVSISNLPVPVICQVDGLATAAGCQLVASCDMVIATERSHFSTPGADVGLFCSTPGIAVSRSANLKMAAYMVLTGRTINAQEALHSGLVTCVVPVSQLHSQTESILDSILSKSREVIAHGKKFFYKQLNMNLTEAYSQGSCVMVENLKLTDGREGIDAFIGKRKPKWSN</sequence>
<evidence type="ECO:0000256" key="15">
    <source>
        <dbReference type="ARBA" id="ARBA00048668"/>
    </source>
</evidence>
<dbReference type="CDD" id="cd06558">
    <property type="entry name" value="crotonase-like"/>
    <property type="match status" value="1"/>
</dbReference>
<keyword evidence="8" id="KW-0436">Ligase</keyword>
<dbReference type="InterPro" id="IPR040727">
    <property type="entry name" value="NAPRTase_N"/>
</dbReference>
<evidence type="ECO:0000256" key="13">
    <source>
        <dbReference type="ARBA" id="ARBA00023211"/>
    </source>
</evidence>
<dbReference type="Gene3D" id="3.90.226.10">
    <property type="entry name" value="2-enoyl-CoA Hydratase, Chain A, domain 1"/>
    <property type="match status" value="1"/>
</dbReference>
<dbReference type="InterPro" id="IPR006405">
    <property type="entry name" value="Nic_PRibTrfase_pncB"/>
</dbReference>
<evidence type="ECO:0000256" key="8">
    <source>
        <dbReference type="ARBA" id="ARBA00022598"/>
    </source>
</evidence>
<evidence type="ECO:0000256" key="2">
    <source>
        <dbReference type="ARBA" id="ARBA00001946"/>
    </source>
</evidence>
<reference evidence="18" key="1">
    <citation type="submission" date="2022-12" db="EMBL/GenBank/DDBJ databases">
        <title>Genome assemblies of Blomia tropicalis.</title>
        <authorList>
            <person name="Cui Y."/>
        </authorList>
    </citation>
    <scope>NUCLEOTIDE SEQUENCE</scope>
    <source>
        <tissue evidence="18">Adult mites</tissue>
    </source>
</reference>
<dbReference type="GO" id="GO:0034355">
    <property type="term" value="P:NAD+ biosynthetic process via the salvage pathway"/>
    <property type="evidence" value="ECO:0007669"/>
    <property type="project" value="TreeGrafter"/>
</dbReference>
<comment type="cofactor">
    <cofactor evidence="1">
        <name>Mn(2+)</name>
        <dbReference type="ChEBI" id="CHEBI:29035"/>
    </cofactor>
</comment>
<dbReference type="SUPFAM" id="SSF52096">
    <property type="entry name" value="ClpP/crotonase"/>
    <property type="match status" value="1"/>
</dbReference>
<evidence type="ECO:0000256" key="3">
    <source>
        <dbReference type="ARBA" id="ARBA00004952"/>
    </source>
</evidence>
<comment type="cofactor">
    <cofactor evidence="2">
        <name>Mg(2+)</name>
        <dbReference type="ChEBI" id="CHEBI:18420"/>
    </cofactor>
</comment>
<evidence type="ECO:0000313" key="19">
    <source>
        <dbReference type="Proteomes" id="UP001142055"/>
    </source>
</evidence>
<evidence type="ECO:0000256" key="6">
    <source>
        <dbReference type="ARBA" id="ARBA00021569"/>
    </source>
</evidence>
<name>A0A9Q0RQ73_BLOTA</name>
<dbReference type="SUPFAM" id="SSF54675">
    <property type="entry name" value="Nicotinate/Quinolinate PRTase N-terminal domain-like"/>
    <property type="match status" value="1"/>
</dbReference>
<evidence type="ECO:0000256" key="5">
    <source>
        <dbReference type="ARBA" id="ARBA00013236"/>
    </source>
</evidence>
<dbReference type="Pfam" id="PF17767">
    <property type="entry name" value="NAPRTase_N"/>
    <property type="match status" value="1"/>
</dbReference>
<feature type="domain" description="Nicotinate phosphoribosyltransferase N-terminal" evidence="16">
    <location>
        <begin position="30"/>
        <end position="157"/>
    </location>
</feature>
<dbReference type="Proteomes" id="UP001142055">
    <property type="component" value="Chromosome 1"/>
</dbReference>
<dbReference type="InterPro" id="IPR036068">
    <property type="entry name" value="Nicotinate_pribotase-like_C"/>
</dbReference>
<dbReference type="EMBL" id="JAPWDV010000001">
    <property type="protein sequence ID" value="KAJ6221621.1"/>
    <property type="molecule type" value="Genomic_DNA"/>
</dbReference>
<dbReference type="GO" id="GO:0005829">
    <property type="term" value="C:cytosol"/>
    <property type="evidence" value="ECO:0007669"/>
    <property type="project" value="TreeGrafter"/>
</dbReference>
<dbReference type="CDD" id="cd01570">
    <property type="entry name" value="NAPRTase_A"/>
    <property type="match status" value="1"/>
</dbReference>
<keyword evidence="7" id="KW-0597">Phosphoprotein</keyword>
<evidence type="ECO:0000256" key="12">
    <source>
        <dbReference type="ARBA" id="ARBA00022842"/>
    </source>
</evidence>
<evidence type="ECO:0000256" key="4">
    <source>
        <dbReference type="ARBA" id="ARBA00010897"/>
    </source>
</evidence>
<comment type="pathway">
    <text evidence="3">Cofactor biosynthesis; NAD(+) biosynthesis; nicotinate D-ribonucleotide from nicotinate: step 1/1.</text>
</comment>
<protein>
    <recommendedName>
        <fullName evidence="6">Nicotinate phosphoribosyltransferase</fullName>
        <ecNumber evidence="5">6.3.4.21</ecNumber>
    </recommendedName>
</protein>
<comment type="function">
    <text evidence="14">Catalyzes the first step in the biosynthesis of NAD from nicotinic acid, the ATP-dependent synthesis of beta-nicotinate D-ribonucleotide from nicotinate and 5-phospho-D-ribose 1-phosphate. Helps prevent cellular oxidative stress via its role in NAD biosynthesis.</text>
</comment>
<comment type="catalytic activity">
    <reaction evidence="15">
        <text>5-phospho-alpha-D-ribose 1-diphosphate + nicotinate + ATP + H2O = nicotinate beta-D-ribonucleotide + ADP + phosphate + diphosphate</text>
        <dbReference type="Rhea" id="RHEA:36163"/>
        <dbReference type="ChEBI" id="CHEBI:15377"/>
        <dbReference type="ChEBI" id="CHEBI:30616"/>
        <dbReference type="ChEBI" id="CHEBI:32544"/>
        <dbReference type="ChEBI" id="CHEBI:33019"/>
        <dbReference type="ChEBI" id="CHEBI:43474"/>
        <dbReference type="ChEBI" id="CHEBI:57502"/>
        <dbReference type="ChEBI" id="CHEBI:58017"/>
        <dbReference type="ChEBI" id="CHEBI:456216"/>
        <dbReference type="EC" id="6.3.4.21"/>
    </reaction>
</comment>
<evidence type="ECO:0000259" key="17">
    <source>
        <dbReference type="Pfam" id="PF17956"/>
    </source>
</evidence>
<gene>
    <name evidence="18" type="ORF">RDWZM_000166</name>
</gene>
<dbReference type="PANTHER" id="PTHR11098">
    <property type="entry name" value="NICOTINATE PHOSPHORIBOSYLTRANSFERASE"/>
    <property type="match status" value="1"/>
</dbReference>
<dbReference type="GO" id="GO:0016740">
    <property type="term" value="F:transferase activity"/>
    <property type="evidence" value="ECO:0007669"/>
    <property type="project" value="UniProtKB-KW"/>
</dbReference>
<dbReference type="FunFam" id="3.20.20.70:FF:000155">
    <property type="entry name" value="Nicotinate phosphoribosyltransferase"/>
    <property type="match status" value="1"/>
</dbReference>
<proteinExistence type="inferred from homology"/>
<dbReference type="InterPro" id="IPR007229">
    <property type="entry name" value="Nic_PRibTrfase-Fam"/>
</dbReference>
<dbReference type="InterPro" id="IPR029045">
    <property type="entry name" value="ClpP/crotonase-like_dom_sf"/>
</dbReference>
<keyword evidence="12" id="KW-0460">Magnesium</keyword>
<keyword evidence="13" id="KW-0464">Manganese</keyword>
<dbReference type="SUPFAM" id="SSF51690">
    <property type="entry name" value="Nicotinate/Quinolinate PRTase C-terminal domain-like"/>
    <property type="match status" value="1"/>
</dbReference>
<keyword evidence="19" id="KW-1185">Reference proteome</keyword>
<evidence type="ECO:0000256" key="1">
    <source>
        <dbReference type="ARBA" id="ARBA00001936"/>
    </source>
</evidence>
<dbReference type="AlphaFoldDB" id="A0A9Q0RQ73"/>
<evidence type="ECO:0000256" key="10">
    <source>
        <dbReference type="ARBA" id="ARBA00022679"/>
    </source>
</evidence>
<comment type="similarity">
    <text evidence="4">Belongs to the NAPRTase family.</text>
</comment>
<dbReference type="Pfam" id="PF17956">
    <property type="entry name" value="NAPRTase_C"/>
    <property type="match status" value="1"/>
</dbReference>
<dbReference type="Gene3D" id="3.20.140.10">
    <property type="entry name" value="nicotinate phosphoribosyltransferase"/>
    <property type="match status" value="2"/>
</dbReference>
<dbReference type="Gene3D" id="3.20.20.70">
    <property type="entry name" value="Aldolase class I"/>
    <property type="match status" value="1"/>
</dbReference>
<dbReference type="GO" id="GO:0004516">
    <property type="term" value="F:nicotinate phosphoribosyltransferase activity"/>
    <property type="evidence" value="ECO:0007669"/>
    <property type="project" value="UniProtKB-EC"/>
</dbReference>
<evidence type="ECO:0000256" key="9">
    <source>
        <dbReference type="ARBA" id="ARBA00022642"/>
    </source>
</evidence>
<evidence type="ECO:0000256" key="11">
    <source>
        <dbReference type="ARBA" id="ARBA00022723"/>
    </source>
</evidence>
<keyword evidence="10" id="KW-0808">Transferase</keyword>
<evidence type="ECO:0000313" key="18">
    <source>
        <dbReference type="EMBL" id="KAJ6221621.1"/>
    </source>
</evidence>
<evidence type="ECO:0000259" key="16">
    <source>
        <dbReference type="Pfam" id="PF17767"/>
    </source>
</evidence>
<dbReference type="PANTHER" id="PTHR11098:SF1">
    <property type="entry name" value="NICOTINATE PHOSPHORIBOSYLTRANSFERASE"/>
    <property type="match status" value="1"/>
</dbReference>
<dbReference type="Pfam" id="PF00378">
    <property type="entry name" value="ECH_1"/>
    <property type="match status" value="1"/>
</dbReference>
<keyword evidence="11" id="KW-0479">Metal-binding</keyword>
<evidence type="ECO:0000256" key="14">
    <source>
        <dbReference type="ARBA" id="ARBA00023426"/>
    </source>
</evidence>
<comment type="caution">
    <text evidence="18">The sequence shown here is derived from an EMBL/GenBank/DDBJ whole genome shotgun (WGS) entry which is preliminary data.</text>
</comment>
<dbReference type="InterPro" id="IPR013785">
    <property type="entry name" value="Aldolase_TIM"/>
</dbReference>
<organism evidence="18 19">
    <name type="scientific">Blomia tropicalis</name>
    <name type="common">Mite</name>
    <dbReference type="NCBI Taxonomy" id="40697"/>
    <lineage>
        <taxon>Eukaryota</taxon>
        <taxon>Metazoa</taxon>
        <taxon>Ecdysozoa</taxon>
        <taxon>Arthropoda</taxon>
        <taxon>Chelicerata</taxon>
        <taxon>Arachnida</taxon>
        <taxon>Acari</taxon>
        <taxon>Acariformes</taxon>
        <taxon>Sarcoptiformes</taxon>
        <taxon>Astigmata</taxon>
        <taxon>Glycyphagoidea</taxon>
        <taxon>Echimyopodidae</taxon>
        <taxon>Blomia</taxon>
    </lineage>
</organism>
<dbReference type="EC" id="6.3.4.21" evidence="5"/>
<dbReference type="InterPro" id="IPR014748">
    <property type="entry name" value="Enoyl-CoA_hydra_C"/>
</dbReference>
<dbReference type="InterPro" id="IPR001753">
    <property type="entry name" value="Enoyl-CoA_hydra/iso"/>
</dbReference>
<accession>A0A9Q0RQ73</accession>
<dbReference type="OMA" id="HERQWEL"/>
<feature type="domain" description="Nicotinate phosphoribosyltransferase C-terminal" evidence="17">
    <location>
        <begin position="436"/>
        <end position="536"/>
    </location>
</feature>
<evidence type="ECO:0000256" key="7">
    <source>
        <dbReference type="ARBA" id="ARBA00022553"/>
    </source>
</evidence>
<dbReference type="GO" id="GO:0046872">
    <property type="term" value="F:metal ion binding"/>
    <property type="evidence" value="ECO:0007669"/>
    <property type="project" value="UniProtKB-KW"/>
</dbReference>
<dbReference type="NCBIfam" id="TIGR01513">
    <property type="entry name" value="NAPRTase_put"/>
    <property type="match status" value="1"/>
</dbReference>
<dbReference type="InterPro" id="IPR041619">
    <property type="entry name" value="NAPRTase_C"/>
</dbReference>
<keyword evidence="9" id="KW-0662">Pyridine nucleotide biosynthesis</keyword>